<dbReference type="GO" id="GO:0016020">
    <property type="term" value="C:membrane"/>
    <property type="evidence" value="ECO:0007669"/>
    <property type="project" value="UniProtKB-SubCell"/>
</dbReference>
<dbReference type="InterPro" id="IPR036719">
    <property type="entry name" value="Neuro-gated_channel_TM_sf"/>
</dbReference>
<feature type="transmembrane region" description="Helical" evidence="3">
    <location>
        <begin position="641"/>
        <end position="664"/>
    </location>
</feature>
<dbReference type="EMBL" id="CDMZ01004208">
    <property type="protein sequence ID" value="CEM49002.1"/>
    <property type="molecule type" value="Genomic_DNA"/>
</dbReference>
<evidence type="ECO:0000256" key="2">
    <source>
        <dbReference type="SAM" id="MobiDB-lite"/>
    </source>
</evidence>
<accession>A0A0G4HWX0</accession>
<reference evidence="4" key="1">
    <citation type="submission" date="2014-11" db="EMBL/GenBank/DDBJ databases">
        <authorList>
            <person name="Otto D Thomas"/>
            <person name="Naeem Raeece"/>
        </authorList>
    </citation>
    <scope>NUCLEOTIDE SEQUENCE</scope>
</reference>
<dbReference type="PANTHER" id="PTHR18945">
    <property type="entry name" value="NEUROTRANSMITTER GATED ION CHANNEL"/>
    <property type="match status" value="1"/>
</dbReference>
<dbReference type="Gene3D" id="1.20.58.390">
    <property type="entry name" value="Neurotransmitter-gated ion-channel transmembrane domain"/>
    <property type="match status" value="1"/>
</dbReference>
<dbReference type="Gene3D" id="2.70.170.10">
    <property type="entry name" value="Neurotransmitter-gated ion-channel ligand-binding domain"/>
    <property type="match status" value="1"/>
</dbReference>
<proteinExistence type="predicted"/>
<feature type="transmembrane region" description="Helical" evidence="3">
    <location>
        <begin position="685"/>
        <end position="710"/>
    </location>
</feature>
<organism evidence="4">
    <name type="scientific">Chromera velia CCMP2878</name>
    <dbReference type="NCBI Taxonomy" id="1169474"/>
    <lineage>
        <taxon>Eukaryota</taxon>
        <taxon>Sar</taxon>
        <taxon>Alveolata</taxon>
        <taxon>Colpodellida</taxon>
        <taxon>Chromeraceae</taxon>
        <taxon>Chromera</taxon>
    </lineage>
</organism>
<keyword evidence="3" id="KW-0812">Transmembrane</keyword>
<dbReference type="InterPro" id="IPR036734">
    <property type="entry name" value="Neur_chan_lig-bd_sf"/>
</dbReference>
<dbReference type="VEuPathDB" id="CryptoDB:Cvel_9140"/>
<comment type="subcellular location">
    <subcellularLocation>
        <location evidence="1">Membrane</location>
        <topology evidence="1">Multi-pass membrane protein</topology>
    </subcellularLocation>
</comment>
<keyword evidence="3" id="KW-1133">Transmembrane helix</keyword>
<evidence type="ECO:0000313" key="4">
    <source>
        <dbReference type="EMBL" id="CEM49002.1"/>
    </source>
</evidence>
<dbReference type="SUPFAM" id="SSF90112">
    <property type="entry name" value="Neurotransmitter-gated ion-channel transmembrane pore"/>
    <property type="match status" value="1"/>
</dbReference>
<dbReference type="InterPro" id="IPR006201">
    <property type="entry name" value="Neur_channel"/>
</dbReference>
<feature type="transmembrane region" description="Helical" evidence="3">
    <location>
        <begin position="572"/>
        <end position="593"/>
    </location>
</feature>
<keyword evidence="3" id="KW-0472">Membrane</keyword>
<feature type="transmembrane region" description="Helical" evidence="3">
    <location>
        <begin position="605"/>
        <end position="629"/>
    </location>
</feature>
<feature type="region of interest" description="Disordered" evidence="2">
    <location>
        <begin position="798"/>
        <end position="842"/>
    </location>
</feature>
<protein>
    <recommendedName>
        <fullName evidence="5">Neurotransmitter-gated ion-channel ligand-binding domain-containing protein</fullName>
    </recommendedName>
</protein>
<evidence type="ECO:0008006" key="5">
    <source>
        <dbReference type="Google" id="ProtNLM"/>
    </source>
</evidence>
<feature type="compositionally biased region" description="Basic and acidic residues" evidence="2">
    <location>
        <begin position="823"/>
        <end position="842"/>
    </location>
</feature>
<dbReference type="GO" id="GO:0004888">
    <property type="term" value="F:transmembrane signaling receptor activity"/>
    <property type="evidence" value="ECO:0007669"/>
    <property type="project" value="InterPro"/>
</dbReference>
<dbReference type="InterPro" id="IPR038050">
    <property type="entry name" value="Neuro_actylchol_rec"/>
</dbReference>
<gene>
    <name evidence="4" type="ORF">Cvel_9140</name>
</gene>
<sequence length="842" mass="95415">MAEGSVAPWPERLGRYVGVYSGDYEWQQLTVIDGAHIEWTGEDTFKGYMILRLLGCDQETVEELEIEEDDLETGSLQARSYFEAVVDKESKTFVIKSHRIEHFHKKRGLFGKGTYVVELNADNSAMIARFPAQDGVIFFRQQKRDLTGAAIKEAKKIREKERGGAQETVEELEIEEDDLETGSLQARSYFEAVVDKESKTFVIKSHRIEHFHKKRGLFGKGTYVVELNADNSAMIARFPAQDGVIFFRQQKRDLTGAAIKEAKKIREKERGGAQEESDGKKKKRDLLGDGAAAAELEIDEDQREEVAEIDSILGSEQERQMLKDTYRKLEQMRGDCWEETGPHEVLFSIEVPMLSNVDNLLQTFEAAFAVTYRWKVSESDIYAYTLNPDNWRPSWVPPDFDILNAIEWKEVGPSQQEENGKVRPVVLFEPKKGGDEEDEHRPLHVSATLQSIDTKGLKPTLYAQKCLRFRSVMSEGLELESFPFDCQNFKVFFGQSDVPTSEMILNPDADENGNFVKVNQNLSALTEWDVRPPCLDLVTHRKNEMNEKLELQNVAYQSFVLVLRGAREWTVYAWRIFFVLSMLMLVANLAFALHPVDSLSDRLSLGVTLLLTCIAYSLVVGSSLPMLGYLTILDKYITASYVYISFVLIANAAVGSDILTGSFIEKFAMTVFRKAHDHTEAVDEFFMTLSLLIWAVSHIWLFVQICAFIIPRERKKLYTHWSEGENVDISRSVFGQGSGADELTVCADKTHTLLAPSGKKMGVTYLHRSALELFEDQKKESEALRDFFRRGTQTSMKLKSIQELSGELGGDEEGETGNGGEGGGEHDKETPLLTEEERRLLD</sequence>
<dbReference type="AlphaFoldDB" id="A0A0G4HWX0"/>
<name>A0A0G4HWX0_9ALVE</name>
<evidence type="ECO:0000256" key="3">
    <source>
        <dbReference type="SAM" id="Phobius"/>
    </source>
</evidence>
<evidence type="ECO:0000256" key="1">
    <source>
        <dbReference type="ARBA" id="ARBA00004141"/>
    </source>
</evidence>
<dbReference type="GO" id="GO:0005230">
    <property type="term" value="F:extracellular ligand-gated monoatomic ion channel activity"/>
    <property type="evidence" value="ECO:0007669"/>
    <property type="project" value="InterPro"/>
</dbReference>